<evidence type="ECO:0000313" key="1">
    <source>
        <dbReference type="EMBL" id="CAD1827533.1"/>
    </source>
</evidence>
<dbReference type="AlphaFoldDB" id="A0A6V7P9Q6"/>
<sequence>MTFRRKASGSFLDVMFQDSLTKICGEMSIPTVYLDDYSKELFRNLIAFEMNSNENGRCVMAYCKCLSHILQREDDVEHQSMPVDLYDLYAEVRKHHKRRISNYYGRMKLQYFPNWKRKNTATPEAVRPEKADARSGVLLPELELRFQKLRSNSGPSSTSTPPSCPRSSYINGSSCINGCTSKKVRWADSAGLALTHIAQFSSADSPLAAGPCEGPRHRFPDMHFPEHRRLPAEHCQHSNSAPAPLKKTFKEALLSPARPLLNLPPSEILYSTYLQIRSSRFQRLQL</sequence>
<dbReference type="PANTHER" id="PTHR31170">
    <property type="entry name" value="BNAC04G53230D PROTEIN"/>
    <property type="match status" value="1"/>
</dbReference>
<protein>
    <submittedName>
        <fullName evidence="1">Uncharacterized protein</fullName>
    </submittedName>
</protein>
<proteinExistence type="predicted"/>
<dbReference type="Pfam" id="PF03140">
    <property type="entry name" value="DUF247"/>
    <property type="match status" value="1"/>
</dbReference>
<gene>
    <name evidence="1" type="ORF">CB5_LOCUS10744</name>
</gene>
<organism evidence="1">
    <name type="scientific">Ananas comosus var. bracteatus</name>
    <name type="common">red pineapple</name>
    <dbReference type="NCBI Taxonomy" id="296719"/>
    <lineage>
        <taxon>Eukaryota</taxon>
        <taxon>Viridiplantae</taxon>
        <taxon>Streptophyta</taxon>
        <taxon>Embryophyta</taxon>
        <taxon>Tracheophyta</taxon>
        <taxon>Spermatophyta</taxon>
        <taxon>Magnoliopsida</taxon>
        <taxon>Liliopsida</taxon>
        <taxon>Poales</taxon>
        <taxon>Bromeliaceae</taxon>
        <taxon>Bromelioideae</taxon>
        <taxon>Ananas</taxon>
    </lineage>
</organism>
<accession>A0A6V7P9Q6</accession>
<reference evidence="1" key="1">
    <citation type="submission" date="2020-07" db="EMBL/GenBank/DDBJ databases">
        <authorList>
            <person name="Lin J."/>
        </authorList>
    </citation>
    <scope>NUCLEOTIDE SEQUENCE</scope>
</reference>
<dbReference type="EMBL" id="LR862146">
    <property type="protein sequence ID" value="CAD1827533.1"/>
    <property type="molecule type" value="Genomic_DNA"/>
</dbReference>
<dbReference type="PANTHER" id="PTHR31170:SF25">
    <property type="entry name" value="BNAA09G04570D PROTEIN"/>
    <property type="match status" value="1"/>
</dbReference>
<name>A0A6V7P9Q6_ANACO</name>
<dbReference type="InterPro" id="IPR004158">
    <property type="entry name" value="DUF247_pln"/>
</dbReference>